<proteinExistence type="predicted"/>
<keyword evidence="2" id="KW-1133">Transmembrane helix</keyword>
<feature type="region of interest" description="Disordered" evidence="1">
    <location>
        <begin position="452"/>
        <end position="474"/>
    </location>
</feature>
<evidence type="ECO:0000256" key="2">
    <source>
        <dbReference type="SAM" id="Phobius"/>
    </source>
</evidence>
<comment type="caution">
    <text evidence="4">The sequence shown here is derived from an EMBL/GenBank/DDBJ whole genome shotgun (WGS) entry which is preliminary data.</text>
</comment>
<dbReference type="SUPFAM" id="SSF48726">
    <property type="entry name" value="Immunoglobulin"/>
    <property type="match status" value="1"/>
</dbReference>
<feature type="domain" description="Ig-like" evidence="3">
    <location>
        <begin position="122"/>
        <end position="195"/>
    </location>
</feature>
<protein>
    <recommendedName>
        <fullName evidence="3">Ig-like domain-containing protein</fullName>
    </recommendedName>
</protein>
<keyword evidence="5" id="KW-1185">Reference proteome</keyword>
<feature type="compositionally biased region" description="Polar residues" evidence="1">
    <location>
        <begin position="324"/>
        <end position="333"/>
    </location>
</feature>
<feature type="compositionally biased region" description="Basic and acidic residues" evidence="1">
    <location>
        <begin position="313"/>
        <end position="323"/>
    </location>
</feature>
<dbReference type="Gene3D" id="2.60.40.10">
    <property type="entry name" value="Immunoglobulins"/>
    <property type="match status" value="1"/>
</dbReference>
<dbReference type="EMBL" id="JARQWQ010000054">
    <property type="protein sequence ID" value="KAK2556739.1"/>
    <property type="molecule type" value="Genomic_DNA"/>
</dbReference>
<feature type="transmembrane region" description="Helical" evidence="2">
    <location>
        <begin position="213"/>
        <end position="233"/>
    </location>
</feature>
<evidence type="ECO:0000313" key="4">
    <source>
        <dbReference type="EMBL" id="KAK2556739.1"/>
    </source>
</evidence>
<feature type="compositionally biased region" description="Polar residues" evidence="1">
    <location>
        <begin position="340"/>
        <end position="359"/>
    </location>
</feature>
<dbReference type="CDD" id="cd00096">
    <property type="entry name" value="Ig"/>
    <property type="match status" value="1"/>
</dbReference>
<keyword evidence="2" id="KW-0812">Transmembrane</keyword>
<dbReference type="InterPro" id="IPR013783">
    <property type="entry name" value="Ig-like_fold"/>
</dbReference>
<evidence type="ECO:0000256" key="1">
    <source>
        <dbReference type="SAM" id="MobiDB-lite"/>
    </source>
</evidence>
<feature type="transmembrane region" description="Helical" evidence="2">
    <location>
        <begin position="79"/>
        <end position="100"/>
    </location>
</feature>
<feature type="region of interest" description="Disordered" evidence="1">
    <location>
        <begin position="243"/>
        <end position="267"/>
    </location>
</feature>
<name>A0AAD9Q8L7_ACRCE</name>
<reference evidence="4" key="1">
    <citation type="journal article" date="2023" name="G3 (Bethesda)">
        <title>Whole genome assembly and annotation of the endangered Caribbean coral Acropora cervicornis.</title>
        <authorList>
            <person name="Selwyn J.D."/>
            <person name="Vollmer S.V."/>
        </authorList>
    </citation>
    <scope>NUCLEOTIDE SEQUENCE</scope>
    <source>
        <strain evidence="4">K2</strain>
    </source>
</reference>
<dbReference type="Proteomes" id="UP001249851">
    <property type="component" value="Unassembled WGS sequence"/>
</dbReference>
<sequence>MHNVDSKTAGVICLDRTQNIQNWLPPVIVIKTVERQRCWPGLCVFNFSCWESNIIVLLISRRTFLHFKSPTRERERESIIMASYTLSIFQSIVMIFHLVVGNEYLSLDENLTRLKIATVLENPVNLGCYVTNLSHISKTLTFVWMKDNTTVTQSAALSIHGNVLVVTPKSEKDFGVYNCEVTNGVSQTRCQIKLVQGWKNSAGSVAGCINVSVLMPVLAVAVLSCLLLVHLVIRRKEPKILMHQRRRKSTSSLTHPHAEQRQRSRDLLYNSFRESGTLNNNEKRQKQEVVSIEMHMEKNDGGTDNPTENGLNDGRKEKLRSDFSNRSFKQQSMDVEDSEVTSQSSEESKNSGADKSSFYQKSFTSSGTFDSRGDRGFVPRASADAILSESKTRTPHAFYNKTYANESMDSSDGDVFASVMAETVGIDAPQGGKAKGFINKAFKTDSMARVELQATTSASEEGKTEHAPDMDTYF</sequence>
<dbReference type="InterPro" id="IPR007110">
    <property type="entry name" value="Ig-like_dom"/>
</dbReference>
<feature type="region of interest" description="Disordered" evidence="1">
    <location>
        <begin position="296"/>
        <end position="359"/>
    </location>
</feature>
<dbReference type="InterPro" id="IPR036179">
    <property type="entry name" value="Ig-like_dom_sf"/>
</dbReference>
<keyword evidence="2" id="KW-0472">Membrane</keyword>
<gene>
    <name evidence="4" type="ORF">P5673_021296</name>
</gene>
<evidence type="ECO:0000259" key="3">
    <source>
        <dbReference type="PROSITE" id="PS50835"/>
    </source>
</evidence>
<feature type="compositionally biased region" description="Basic and acidic residues" evidence="1">
    <location>
        <begin position="460"/>
        <end position="474"/>
    </location>
</feature>
<accession>A0AAD9Q8L7</accession>
<reference evidence="4" key="2">
    <citation type="journal article" date="2023" name="Science">
        <title>Genomic signatures of disease resistance in endangered staghorn corals.</title>
        <authorList>
            <person name="Vollmer S.V."/>
            <person name="Selwyn J.D."/>
            <person name="Despard B.A."/>
            <person name="Roesel C.L."/>
        </authorList>
    </citation>
    <scope>NUCLEOTIDE SEQUENCE</scope>
    <source>
        <strain evidence="4">K2</strain>
    </source>
</reference>
<feature type="compositionally biased region" description="Basic and acidic residues" evidence="1">
    <location>
        <begin position="256"/>
        <end position="266"/>
    </location>
</feature>
<organism evidence="4 5">
    <name type="scientific">Acropora cervicornis</name>
    <name type="common">Staghorn coral</name>
    <dbReference type="NCBI Taxonomy" id="6130"/>
    <lineage>
        <taxon>Eukaryota</taxon>
        <taxon>Metazoa</taxon>
        <taxon>Cnidaria</taxon>
        <taxon>Anthozoa</taxon>
        <taxon>Hexacorallia</taxon>
        <taxon>Scleractinia</taxon>
        <taxon>Astrocoeniina</taxon>
        <taxon>Acroporidae</taxon>
        <taxon>Acropora</taxon>
    </lineage>
</organism>
<dbReference type="PROSITE" id="PS50835">
    <property type="entry name" value="IG_LIKE"/>
    <property type="match status" value="1"/>
</dbReference>
<evidence type="ECO:0000313" key="5">
    <source>
        <dbReference type="Proteomes" id="UP001249851"/>
    </source>
</evidence>
<dbReference type="AlphaFoldDB" id="A0AAD9Q8L7"/>